<gene>
    <name evidence="1" type="ORF">ABUE31_10570</name>
</gene>
<dbReference type="Gene3D" id="1.10.10.1400">
    <property type="entry name" value="Terminase, small subunit, N-terminal DNA-binding domain, HTH motif"/>
    <property type="match status" value="1"/>
</dbReference>
<dbReference type="Pfam" id="PF03592">
    <property type="entry name" value="Terminase_2"/>
    <property type="match status" value="1"/>
</dbReference>
<dbReference type="InterPro" id="IPR038713">
    <property type="entry name" value="Terminase_Gp1_N_sf"/>
</dbReference>
<dbReference type="InterPro" id="IPR005335">
    <property type="entry name" value="Terminase_ssu"/>
</dbReference>
<organism evidence="1 2">
    <name type="scientific">Mesorhizobium marinum</name>
    <dbReference type="NCBI Taxonomy" id="3228790"/>
    <lineage>
        <taxon>Bacteria</taxon>
        <taxon>Pseudomonadati</taxon>
        <taxon>Pseudomonadota</taxon>
        <taxon>Alphaproteobacteria</taxon>
        <taxon>Hyphomicrobiales</taxon>
        <taxon>Phyllobacteriaceae</taxon>
        <taxon>Mesorhizobium</taxon>
    </lineage>
</organism>
<dbReference type="Proteomes" id="UP001556196">
    <property type="component" value="Unassembled WGS sequence"/>
</dbReference>
<dbReference type="EMBL" id="JBFOCI010000002">
    <property type="protein sequence ID" value="MEW9806430.1"/>
    <property type="molecule type" value="Genomic_DNA"/>
</dbReference>
<evidence type="ECO:0000313" key="2">
    <source>
        <dbReference type="Proteomes" id="UP001556196"/>
    </source>
</evidence>
<name>A0ABV3QZB8_9HYPH</name>
<protein>
    <submittedName>
        <fullName evidence="1">Terminase small subunit</fullName>
    </submittedName>
</protein>
<comment type="caution">
    <text evidence="1">The sequence shown here is derived from an EMBL/GenBank/DDBJ whole genome shotgun (WGS) entry which is preliminary data.</text>
</comment>
<dbReference type="RefSeq" id="WP_367723493.1">
    <property type="nucleotide sequence ID" value="NZ_JBFOCH010000074.1"/>
</dbReference>
<evidence type="ECO:0000313" key="1">
    <source>
        <dbReference type="EMBL" id="MEW9806430.1"/>
    </source>
</evidence>
<reference evidence="1 2" key="1">
    <citation type="submission" date="2024-06" db="EMBL/GenBank/DDBJ databases">
        <authorList>
            <person name="Tuo L."/>
        </authorList>
    </citation>
    <scope>NUCLEOTIDE SEQUENCE [LARGE SCALE GENOMIC DNA]</scope>
    <source>
        <strain evidence="1 2">ZMM04-5</strain>
    </source>
</reference>
<sequence>MSIAVDELNDRARRFAAEYLIDFTVSRAAQRAGVSRRIATEYMNDPRVQALIQDGKFKHTEAVNASVAMVLGRLVQIATANMDEALRALEPTDDQTRSLSERLSGLPDHVRYSVKSVELTKYGPRLTMHDKIAALANLGRYFGMFTDKVEVAGRDGTPFHPITETMTLQEAAEAYRLTIEG</sequence>
<keyword evidence="2" id="KW-1185">Reference proteome</keyword>
<accession>A0ABV3QZB8</accession>
<proteinExistence type="predicted"/>